<reference evidence="1" key="1">
    <citation type="submission" date="2022-06" db="EMBL/GenBank/DDBJ databases">
        <title>Phylogenomic reconstructions and comparative analyses of Kickxellomycotina fungi.</title>
        <authorList>
            <person name="Reynolds N.K."/>
            <person name="Stajich J.E."/>
            <person name="Barry K."/>
            <person name="Grigoriev I.V."/>
            <person name="Crous P."/>
            <person name="Smith M.E."/>
        </authorList>
    </citation>
    <scope>NUCLEOTIDE SEQUENCE</scope>
    <source>
        <strain evidence="1">RSA 2271</strain>
    </source>
</reference>
<organism evidence="1 2">
    <name type="scientific">Spiromyces aspiralis</name>
    <dbReference type="NCBI Taxonomy" id="68401"/>
    <lineage>
        <taxon>Eukaryota</taxon>
        <taxon>Fungi</taxon>
        <taxon>Fungi incertae sedis</taxon>
        <taxon>Zoopagomycota</taxon>
        <taxon>Kickxellomycotina</taxon>
        <taxon>Kickxellomycetes</taxon>
        <taxon>Kickxellales</taxon>
        <taxon>Kickxellaceae</taxon>
        <taxon>Spiromyces</taxon>
    </lineage>
</organism>
<accession>A0ACC1H9J5</accession>
<comment type="caution">
    <text evidence="1">The sequence shown here is derived from an EMBL/GenBank/DDBJ whole genome shotgun (WGS) entry which is preliminary data.</text>
</comment>
<gene>
    <name evidence="1" type="ORF">EV182_008336</name>
</gene>
<feature type="non-terminal residue" evidence="1">
    <location>
        <position position="155"/>
    </location>
</feature>
<protein>
    <submittedName>
        <fullName evidence="1">Uncharacterized protein</fullName>
    </submittedName>
</protein>
<dbReference type="EMBL" id="JAMZIH010009381">
    <property type="protein sequence ID" value="KAJ1670233.1"/>
    <property type="molecule type" value="Genomic_DNA"/>
</dbReference>
<keyword evidence="2" id="KW-1185">Reference proteome</keyword>
<sequence length="155" mass="17735">MVGVNPINLAELGSSLNNVTPLPLHYASQESYTDNPLELRVMLYQVTFGFTEGEVRRLIATRVFPDKEAMVEVALKVARDWYDGYYVFKNLRIYNPWSVMQFIKLLTLGKACSNEAEVLAKAQPYWIDTGGTELLTEMYNELKKINPSIPRVILR</sequence>
<name>A0ACC1H9J5_9FUNG</name>
<proteinExistence type="predicted"/>
<dbReference type="Proteomes" id="UP001145114">
    <property type="component" value="Unassembled WGS sequence"/>
</dbReference>
<evidence type="ECO:0000313" key="1">
    <source>
        <dbReference type="EMBL" id="KAJ1670233.1"/>
    </source>
</evidence>
<evidence type="ECO:0000313" key="2">
    <source>
        <dbReference type="Proteomes" id="UP001145114"/>
    </source>
</evidence>